<evidence type="ECO:0000313" key="1">
    <source>
        <dbReference type="EMBL" id="SEA69909.1"/>
    </source>
</evidence>
<proteinExistence type="predicted"/>
<reference evidence="1 2" key="1">
    <citation type="submission" date="2016-10" db="EMBL/GenBank/DDBJ databases">
        <authorList>
            <person name="de Groot N.N."/>
        </authorList>
    </citation>
    <scope>NUCLEOTIDE SEQUENCE [LARGE SCALE GENOMIC DNA]</scope>
    <source>
        <strain evidence="1 2">DSM 25383</strain>
    </source>
</reference>
<gene>
    <name evidence="1" type="ORF">SAMN05444145_105217</name>
</gene>
<dbReference type="AlphaFoldDB" id="A0A1H4DBV9"/>
<sequence>MIEVRQNSVMDVWEAYVDGGLYHYDEDLQALLQYLARHADDIRDEMYH</sequence>
<organism evidence="1 2">
    <name type="scientific">Alistipes timonensis JC136</name>
    <dbReference type="NCBI Taxonomy" id="1033731"/>
    <lineage>
        <taxon>Bacteria</taxon>
        <taxon>Pseudomonadati</taxon>
        <taxon>Bacteroidota</taxon>
        <taxon>Bacteroidia</taxon>
        <taxon>Bacteroidales</taxon>
        <taxon>Rikenellaceae</taxon>
        <taxon>Alistipes</taxon>
    </lineage>
</organism>
<protein>
    <submittedName>
        <fullName evidence="1">Uncharacterized protein</fullName>
    </submittedName>
</protein>
<evidence type="ECO:0000313" key="2">
    <source>
        <dbReference type="Proteomes" id="UP000183253"/>
    </source>
</evidence>
<accession>A0A1H4DBV9</accession>
<dbReference type="EMBL" id="FNRI01000005">
    <property type="protein sequence ID" value="SEA69909.1"/>
    <property type="molecule type" value="Genomic_DNA"/>
</dbReference>
<name>A0A1H4DBV9_9BACT</name>
<keyword evidence="2" id="KW-1185">Reference proteome</keyword>
<dbReference type="Proteomes" id="UP000183253">
    <property type="component" value="Unassembled WGS sequence"/>
</dbReference>
<dbReference type="STRING" id="1033731.SAMN05444145_105217"/>